<feature type="compositionally biased region" description="Basic and acidic residues" evidence="1">
    <location>
        <begin position="93"/>
        <end position="104"/>
    </location>
</feature>
<feature type="region of interest" description="Disordered" evidence="1">
    <location>
        <begin position="330"/>
        <end position="373"/>
    </location>
</feature>
<evidence type="ECO:0000256" key="1">
    <source>
        <dbReference type="SAM" id="MobiDB-lite"/>
    </source>
</evidence>
<reference evidence="2 3" key="1">
    <citation type="submission" date="2024-02" db="EMBL/GenBank/DDBJ databases">
        <title>De novo assembly and annotation of 12 fungi associated with fruit tree decline syndrome in Ontario, Canada.</title>
        <authorList>
            <person name="Sulman M."/>
            <person name="Ellouze W."/>
            <person name="Ilyukhin E."/>
        </authorList>
    </citation>
    <scope>NUCLEOTIDE SEQUENCE [LARGE SCALE GENOMIC DNA]</scope>
    <source>
        <strain evidence="2 3">M42-189</strain>
    </source>
</reference>
<sequence length="373" mass="41731">MPPPLSDYDFSSESDTNDAPATKIKVFSRKRKRSGLLRSLDVGNIIMVPSDEMIISTAKDRVPASSVPPSSHLTSYHMTRGSKRGARSNDLAYDQKYHPMDEYLRPSQAAKRRAEYGFDEDSDSVNFEENDKGDSDSDVEDQPQMKKRKKFDKFALRSGTGTRRSFRSVNRDVLYDMKIHPQDSQLEHMATDSTVGEASDENDDVVSVGSSAATEEVDKREVRGTFNYASDWITSSPPRSTPLSTISVDSPEQQSDPIHNPQIDGIERSSLSPRLQQTPFAIHEESLQVQLAKEVTATVPLEHDHDDKENPVEERDFSMEQNDQYLDLSMFDGANDLPGVSRHHKCRPRAPAPVNDSDYDSVLGSDTESIIGE</sequence>
<organism evidence="2 3">
    <name type="scientific">Paraconiothyrium brasiliense</name>
    <dbReference type="NCBI Taxonomy" id="300254"/>
    <lineage>
        <taxon>Eukaryota</taxon>
        <taxon>Fungi</taxon>
        <taxon>Dikarya</taxon>
        <taxon>Ascomycota</taxon>
        <taxon>Pezizomycotina</taxon>
        <taxon>Dothideomycetes</taxon>
        <taxon>Pleosporomycetidae</taxon>
        <taxon>Pleosporales</taxon>
        <taxon>Massarineae</taxon>
        <taxon>Didymosphaeriaceae</taxon>
        <taxon>Paraconiothyrium</taxon>
    </lineage>
</organism>
<evidence type="ECO:0000313" key="3">
    <source>
        <dbReference type="Proteomes" id="UP001521785"/>
    </source>
</evidence>
<evidence type="ECO:0000313" key="2">
    <source>
        <dbReference type="EMBL" id="KAL1591376.1"/>
    </source>
</evidence>
<comment type="caution">
    <text evidence="2">The sequence shown here is derived from an EMBL/GenBank/DDBJ whole genome shotgun (WGS) entry which is preliminary data.</text>
</comment>
<feature type="compositionally biased region" description="Polar residues" evidence="1">
    <location>
        <begin position="67"/>
        <end position="77"/>
    </location>
</feature>
<accession>A0ABR3QGW6</accession>
<protein>
    <submittedName>
        <fullName evidence="2">Uncharacterized protein</fullName>
    </submittedName>
</protein>
<feature type="region of interest" description="Disordered" evidence="1">
    <location>
        <begin position="230"/>
        <end position="266"/>
    </location>
</feature>
<feature type="region of interest" description="Disordered" evidence="1">
    <location>
        <begin position="59"/>
        <end position="156"/>
    </location>
</feature>
<feature type="region of interest" description="Disordered" evidence="1">
    <location>
        <begin position="192"/>
        <end position="217"/>
    </location>
</feature>
<dbReference type="EMBL" id="JAKJXO020000027">
    <property type="protein sequence ID" value="KAL1591376.1"/>
    <property type="molecule type" value="Genomic_DNA"/>
</dbReference>
<name>A0ABR3QGW6_9PLEO</name>
<proteinExistence type="predicted"/>
<dbReference type="Proteomes" id="UP001521785">
    <property type="component" value="Unassembled WGS sequence"/>
</dbReference>
<feature type="region of interest" description="Disordered" evidence="1">
    <location>
        <begin position="1"/>
        <end position="21"/>
    </location>
</feature>
<feature type="compositionally biased region" description="Acidic residues" evidence="1">
    <location>
        <begin position="117"/>
        <end position="128"/>
    </location>
</feature>
<feature type="compositionally biased region" description="Polar residues" evidence="1">
    <location>
        <begin position="364"/>
        <end position="373"/>
    </location>
</feature>
<feature type="compositionally biased region" description="Low complexity" evidence="1">
    <location>
        <begin position="234"/>
        <end position="247"/>
    </location>
</feature>
<keyword evidence="3" id="KW-1185">Reference proteome</keyword>
<feature type="compositionally biased region" description="Polar residues" evidence="1">
    <location>
        <begin position="248"/>
        <end position="257"/>
    </location>
</feature>
<gene>
    <name evidence="2" type="ORF">SLS60_011989</name>
</gene>